<proteinExistence type="predicted"/>
<accession>A0ACB1A0E2</accession>
<evidence type="ECO:0000313" key="1">
    <source>
        <dbReference type="EMBL" id="CAK5084885.1"/>
    </source>
</evidence>
<reference evidence="1" key="1">
    <citation type="submission" date="2023-11" db="EMBL/GenBank/DDBJ databases">
        <authorList>
            <person name="Poullet M."/>
        </authorList>
    </citation>
    <scope>NUCLEOTIDE SEQUENCE</scope>
    <source>
        <strain evidence="1">E1834</strain>
    </source>
</reference>
<sequence length="343" mass="38959">MGSNVIFVILVDDIWPKPDWSVNSSFVDIFGILRMPFHQMTTRRSSLLHSFIINLFKTSKSIHTCSIRFASTSKFSIDVYSLNKCQMEFNSGAGGVEAALFTNELLEMYRLFSERNGWKWIPFEIDRIKSSTTGVRSAIVSIEGEGCYAKLRFEGGVHRVQRTPITDKTRIHTSTSSIAILPEPETPELVIQPGDLRKETMRSSGAGGANVNANSTAVRLTHIPTGISVKAQDERYLQVNEKIAHKRLSAILLKRQIDQINSKYSGTRKLQVGSSERSEKIRTFNYKDNRVVDHRLKHSISGVHEFLEGGEKLEEMVEMLMEMALEEELEEEENEQKMNKRSI</sequence>
<protein>
    <submittedName>
        <fullName evidence="1">Uncharacterized protein</fullName>
    </submittedName>
</protein>
<dbReference type="Proteomes" id="UP001497535">
    <property type="component" value="Unassembled WGS sequence"/>
</dbReference>
<evidence type="ECO:0000313" key="2">
    <source>
        <dbReference type="Proteomes" id="UP001497535"/>
    </source>
</evidence>
<name>A0ACB1A0E2_MELEN</name>
<comment type="caution">
    <text evidence="1">The sequence shown here is derived from an EMBL/GenBank/DDBJ whole genome shotgun (WGS) entry which is preliminary data.</text>
</comment>
<keyword evidence="2" id="KW-1185">Reference proteome</keyword>
<dbReference type="EMBL" id="CAVMJV010000055">
    <property type="protein sequence ID" value="CAK5084885.1"/>
    <property type="molecule type" value="Genomic_DNA"/>
</dbReference>
<gene>
    <name evidence="1" type="ORF">MENTE1834_LOCUS32294</name>
</gene>
<organism evidence="1 2">
    <name type="scientific">Meloidogyne enterolobii</name>
    <name type="common">Root-knot nematode worm</name>
    <name type="synonym">Meloidogyne mayaguensis</name>
    <dbReference type="NCBI Taxonomy" id="390850"/>
    <lineage>
        <taxon>Eukaryota</taxon>
        <taxon>Metazoa</taxon>
        <taxon>Ecdysozoa</taxon>
        <taxon>Nematoda</taxon>
        <taxon>Chromadorea</taxon>
        <taxon>Rhabditida</taxon>
        <taxon>Tylenchina</taxon>
        <taxon>Tylenchomorpha</taxon>
        <taxon>Tylenchoidea</taxon>
        <taxon>Meloidogynidae</taxon>
        <taxon>Meloidogyninae</taxon>
        <taxon>Meloidogyne</taxon>
    </lineage>
</organism>